<proteinExistence type="predicted"/>
<sequence length="239" mass="27110">MSPRNLSEQLLHDLGMEIVQGDLKPGDILPKVEAISEMKGVSRTVVREVLKGLSARRLIESSTKIGTMVKDRSEWQWWDQDVLSWGLNSGVTREMLLQLNEVRLAIEPAAVKLAAMNATDEDLKCIRECFKRLEDSLEDDAEWAKCDYEFHNSILVASHNELMLSLIKTLHSSLLQSRQTSIKSLKQTHHNTYTESNTEVIQWHKALMEAVCARDGGLAYQKMHDLLLRVGQLIENADS</sequence>
<evidence type="ECO:0000259" key="4">
    <source>
        <dbReference type="PROSITE" id="PS50949"/>
    </source>
</evidence>
<accession>A0A9X3WSV5</accession>
<evidence type="ECO:0000256" key="2">
    <source>
        <dbReference type="ARBA" id="ARBA00023125"/>
    </source>
</evidence>
<dbReference type="PANTHER" id="PTHR43537">
    <property type="entry name" value="TRANSCRIPTIONAL REGULATOR, GNTR FAMILY"/>
    <property type="match status" value="1"/>
</dbReference>
<protein>
    <submittedName>
        <fullName evidence="5">FadR family transcriptional regulator</fullName>
    </submittedName>
</protein>
<keyword evidence="6" id="KW-1185">Reference proteome</keyword>
<evidence type="ECO:0000256" key="1">
    <source>
        <dbReference type="ARBA" id="ARBA00023015"/>
    </source>
</evidence>
<feature type="domain" description="HTH gntR-type" evidence="4">
    <location>
        <begin position="4"/>
        <end position="72"/>
    </location>
</feature>
<dbReference type="PANTHER" id="PTHR43537:SF44">
    <property type="entry name" value="GNTR FAMILY REGULATORY PROTEIN"/>
    <property type="match status" value="1"/>
</dbReference>
<dbReference type="Pfam" id="PF07729">
    <property type="entry name" value="FCD"/>
    <property type="match status" value="1"/>
</dbReference>
<gene>
    <name evidence="5" type="ORF">NC797_05885</name>
</gene>
<dbReference type="InterPro" id="IPR011711">
    <property type="entry name" value="GntR_C"/>
</dbReference>
<dbReference type="Gene3D" id="1.20.120.530">
    <property type="entry name" value="GntR ligand-binding domain-like"/>
    <property type="match status" value="1"/>
</dbReference>
<dbReference type="RefSeq" id="WP_272435843.1">
    <property type="nucleotide sequence ID" value="NZ_JAMQKB010000004.1"/>
</dbReference>
<dbReference type="SUPFAM" id="SSF46785">
    <property type="entry name" value="Winged helix' DNA-binding domain"/>
    <property type="match status" value="1"/>
</dbReference>
<evidence type="ECO:0000313" key="5">
    <source>
        <dbReference type="EMBL" id="MDC3424038.1"/>
    </source>
</evidence>
<dbReference type="GO" id="GO:0003677">
    <property type="term" value="F:DNA binding"/>
    <property type="evidence" value="ECO:0007669"/>
    <property type="project" value="UniProtKB-KW"/>
</dbReference>
<dbReference type="Proteomes" id="UP001145050">
    <property type="component" value="Unassembled WGS sequence"/>
</dbReference>
<dbReference type="Gene3D" id="1.10.10.10">
    <property type="entry name" value="Winged helix-like DNA-binding domain superfamily/Winged helix DNA-binding domain"/>
    <property type="match status" value="1"/>
</dbReference>
<name>A0A9X3WSV5_9BACI</name>
<dbReference type="InterPro" id="IPR008920">
    <property type="entry name" value="TF_FadR/GntR_C"/>
</dbReference>
<dbReference type="InterPro" id="IPR000524">
    <property type="entry name" value="Tscrpt_reg_HTH_GntR"/>
</dbReference>
<reference evidence="5" key="1">
    <citation type="submission" date="2022-06" db="EMBL/GenBank/DDBJ databases">
        <title>Aquibacillus sp. a new bacterium isolated from soil saline samples.</title>
        <authorList>
            <person name="Galisteo C."/>
            <person name="De La Haba R."/>
            <person name="Sanchez-Porro C."/>
            <person name="Ventosa A."/>
        </authorList>
    </citation>
    <scope>NUCLEOTIDE SEQUENCE</scope>
    <source>
        <strain evidence="5">3ASR75-11</strain>
    </source>
</reference>
<dbReference type="GO" id="GO:0003700">
    <property type="term" value="F:DNA-binding transcription factor activity"/>
    <property type="evidence" value="ECO:0007669"/>
    <property type="project" value="InterPro"/>
</dbReference>
<dbReference type="SMART" id="SM00345">
    <property type="entry name" value="HTH_GNTR"/>
    <property type="match status" value="1"/>
</dbReference>
<dbReference type="SUPFAM" id="SSF48008">
    <property type="entry name" value="GntR ligand-binding domain-like"/>
    <property type="match status" value="1"/>
</dbReference>
<dbReference type="Pfam" id="PF00392">
    <property type="entry name" value="GntR"/>
    <property type="match status" value="1"/>
</dbReference>
<dbReference type="SMART" id="SM00895">
    <property type="entry name" value="FCD"/>
    <property type="match status" value="1"/>
</dbReference>
<keyword evidence="2" id="KW-0238">DNA-binding</keyword>
<keyword evidence="1" id="KW-0805">Transcription regulation</keyword>
<keyword evidence="3" id="KW-0804">Transcription</keyword>
<organism evidence="5 6">
    <name type="scientific">Terrihalobacillus insolitus</name>
    <dbReference type="NCBI Taxonomy" id="2950438"/>
    <lineage>
        <taxon>Bacteria</taxon>
        <taxon>Bacillati</taxon>
        <taxon>Bacillota</taxon>
        <taxon>Bacilli</taxon>
        <taxon>Bacillales</taxon>
        <taxon>Bacillaceae</taxon>
        <taxon>Terrihalobacillus</taxon>
    </lineage>
</organism>
<dbReference type="InterPro" id="IPR036388">
    <property type="entry name" value="WH-like_DNA-bd_sf"/>
</dbReference>
<dbReference type="AlphaFoldDB" id="A0A9X3WSV5"/>
<evidence type="ECO:0000313" key="6">
    <source>
        <dbReference type="Proteomes" id="UP001145050"/>
    </source>
</evidence>
<dbReference type="EMBL" id="JAMQKB010000004">
    <property type="protein sequence ID" value="MDC3424038.1"/>
    <property type="molecule type" value="Genomic_DNA"/>
</dbReference>
<comment type="caution">
    <text evidence="5">The sequence shown here is derived from an EMBL/GenBank/DDBJ whole genome shotgun (WGS) entry which is preliminary data.</text>
</comment>
<dbReference type="PROSITE" id="PS50949">
    <property type="entry name" value="HTH_GNTR"/>
    <property type="match status" value="1"/>
</dbReference>
<evidence type="ECO:0000256" key="3">
    <source>
        <dbReference type="ARBA" id="ARBA00023163"/>
    </source>
</evidence>
<dbReference type="CDD" id="cd07377">
    <property type="entry name" value="WHTH_GntR"/>
    <property type="match status" value="1"/>
</dbReference>
<dbReference type="InterPro" id="IPR036390">
    <property type="entry name" value="WH_DNA-bd_sf"/>
</dbReference>